<evidence type="ECO:0000313" key="7">
    <source>
        <dbReference type="EMBL" id="CAH0395769.1"/>
    </source>
</evidence>
<accession>A0A9P0AQ78</accession>
<feature type="repeat" description="WD" evidence="5">
    <location>
        <begin position="826"/>
        <end position="848"/>
    </location>
</feature>
<evidence type="ECO:0000256" key="1">
    <source>
        <dbReference type="ARBA" id="ARBA00004496"/>
    </source>
</evidence>
<organism evidence="7 8">
    <name type="scientific">Bemisia tabaci</name>
    <name type="common">Sweetpotato whitefly</name>
    <name type="synonym">Aleurodes tabaci</name>
    <dbReference type="NCBI Taxonomy" id="7038"/>
    <lineage>
        <taxon>Eukaryota</taxon>
        <taxon>Metazoa</taxon>
        <taxon>Ecdysozoa</taxon>
        <taxon>Arthropoda</taxon>
        <taxon>Hexapoda</taxon>
        <taxon>Insecta</taxon>
        <taxon>Pterygota</taxon>
        <taxon>Neoptera</taxon>
        <taxon>Paraneoptera</taxon>
        <taxon>Hemiptera</taxon>
        <taxon>Sternorrhyncha</taxon>
        <taxon>Aleyrodoidea</taxon>
        <taxon>Aleyrodidae</taxon>
        <taxon>Aleyrodinae</taxon>
        <taxon>Bemisia</taxon>
    </lineage>
</organism>
<feature type="region of interest" description="Disordered" evidence="6">
    <location>
        <begin position="467"/>
        <end position="499"/>
    </location>
</feature>
<reference evidence="7" key="1">
    <citation type="submission" date="2021-12" db="EMBL/GenBank/DDBJ databases">
        <authorList>
            <person name="King R."/>
        </authorList>
    </citation>
    <scope>NUCLEOTIDE SEQUENCE</scope>
</reference>
<feature type="compositionally biased region" description="Acidic residues" evidence="6">
    <location>
        <begin position="666"/>
        <end position="676"/>
    </location>
</feature>
<evidence type="ECO:0000256" key="3">
    <source>
        <dbReference type="ARBA" id="ARBA00022574"/>
    </source>
</evidence>
<evidence type="ECO:0008006" key="9">
    <source>
        <dbReference type="Google" id="ProtNLM"/>
    </source>
</evidence>
<gene>
    <name evidence="7" type="ORF">BEMITA_LOCUS13914</name>
</gene>
<feature type="region of interest" description="Disordered" evidence="6">
    <location>
        <begin position="346"/>
        <end position="401"/>
    </location>
</feature>
<dbReference type="SMART" id="SM00320">
    <property type="entry name" value="WD40"/>
    <property type="match status" value="4"/>
</dbReference>
<keyword evidence="8" id="KW-1185">Reference proteome</keyword>
<keyword evidence="3 5" id="KW-0853">WD repeat</keyword>
<evidence type="ECO:0000256" key="6">
    <source>
        <dbReference type="SAM" id="MobiDB-lite"/>
    </source>
</evidence>
<dbReference type="GO" id="GO:0045503">
    <property type="term" value="F:dynein light chain binding"/>
    <property type="evidence" value="ECO:0007669"/>
    <property type="project" value="TreeGrafter"/>
</dbReference>
<name>A0A9P0AQ78_BEMTA</name>
<dbReference type="InterPro" id="IPR001680">
    <property type="entry name" value="WD40_rpt"/>
</dbReference>
<feature type="region of interest" description="Disordered" evidence="6">
    <location>
        <begin position="647"/>
        <end position="676"/>
    </location>
</feature>
<dbReference type="GO" id="GO:0045504">
    <property type="term" value="F:dynein heavy chain binding"/>
    <property type="evidence" value="ECO:0007669"/>
    <property type="project" value="TreeGrafter"/>
</dbReference>
<dbReference type="Gene3D" id="2.130.10.10">
    <property type="entry name" value="YVTN repeat-like/Quinoprotein amine dehydrogenase"/>
    <property type="match status" value="1"/>
</dbReference>
<evidence type="ECO:0000256" key="2">
    <source>
        <dbReference type="ARBA" id="ARBA00022490"/>
    </source>
</evidence>
<feature type="region of interest" description="Disordered" evidence="6">
    <location>
        <begin position="518"/>
        <end position="597"/>
    </location>
</feature>
<evidence type="ECO:0000256" key="5">
    <source>
        <dbReference type="PROSITE-ProRule" id="PRU00221"/>
    </source>
</evidence>
<dbReference type="PROSITE" id="PS50082">
    <property type="entry name" value="WD_REPEATS_2"/>
    <property type="match status" value="1"/>
</dbReference>
<dbReference type="SUPFAM" id="SSF50978">
    <property type="entry name" value="WD40 repeat-like"/>
    <property type="match status" value="1"/>
</dbReference>
<evidence type="ECO:0000313" key="8">
    <source>
        <dbReference type="Proteomes" id="UP001152759"/>
    </source>
</evidence>
<dbReference type="InterPro" id="IPR019775">
    <property type="entry name" value="WD40_repeat_CS"/>
</dbReference>
<dbReference type="InterPro" id="IPR050687">
    <property type="entry name" value="Dynein_IC"/>
</dbReference>
<dbReference type="GO" id="GO:0036156">
    <property type="term" value="C:inner dynein arm"/>
    <property type="evidence" value="ECO:0007669"/>
    <property type="project" value="TreeGrafter"/>
</dbReference>
<keyword evidence="2" id="KW-0963">Cytoplasm</keyword>
<proteinExistence type="predicted"/>
<keyword evidence="4" id="KW-0677">Repeat</keyword>
<dbReference type="PANTHER" id="PTHR12442:SF5">
    <property type="entry name" value="DYNEIN AXONEMAL INTERMEDIATE CHAIN 3"/>
    <property type="match status" value="1"/>
</dbReference>
<evidence type="ECO:0000256" key="4">
    <source>
        <dbReference type="ARBA" id="ARBA00022737"/>
    </source>
</evidence>
<dbReference type="KEGG" id="btab:109034702"/>
<dbReference type="GO" id="GO:0036159">
    <property type="term" value="P:inner dynein arm assembly"/>
    <property type="evidence" value="ECO:0007669"/>
    <property type="project" value="TreeGrafter"/>
</dbReference>
<dbReference type="PROSITE" id="PS00678">
    <property type="entry name" value="WD_REPEATS_1"/>
    <property type="match status" value="1"/>
</dbReference>
<dbReference type="InterPro" id="IPR036322">
    <property type="entry name" value="WD40_repeat_dom_sf"/>
</dbReference>
<dbReference type="PANTHER" id="PTHR12442">
    <property type="entry name" value="DYNEIN INTERMEDIATE CHAIN"/>
    <property type="match status" value="1"/>
</dbReference>
<feature type="compositionally biased region" description="Basic and acidic residues" evidence="6">
    <location>
        <begin position="576"/>
        <end position="597"/>
    </location>
</feature>
<dbReference type="GO" id="GO:0060294">
    <property type="term" value="P:cilium movement involved in cell motility"/>
    <property type="evidence" value="ECO:0007669"/>
    <property type="project" value="TreeGrafter"/>
</dbReference>
<sequence length="1544" mass="177036">MSSVQESETKSASSDAEKCAESGVFPVVLPAEKQAQLKCQVGKNLFIDKTWTKVNYAEILQDLEENQAKSCFWNLKKYFKRYKNDDVLIGYEPFRSKENEFIICVTEDAKNGILEKLQSKHKEFLRRIQSSKNVVPRPWKSLGSELEIADCQVSDERDVISYEWIGDTSARRKTIIFEDLPLSEVQKLSVSLVAHQDDKFVIKESTVFDVGVQAIPHVAEEEVQTHPTIPTNACTQYAPESQVAVSSDQEKTVELHELDAFCKKYRDEFHQVLSYNEVYDLYHDDYPALVKDKQNLSASFCGTYTEYQCLNNVAASEGKHVSCIAWHTALTGVLAVAYVSKHRCETKTTESSDENSNSEKSLQNGAEESEKKVKINMTNKYLPDHHDIKSPATADQDPTEYEKDVERLKNLQKGSKGQAKRLGLRKKLAAHVAFSEHLELKKQPRVMDVRKTVLLPKKVEEVPQLIDELSDTSESSDGNDSEESILPQADEASGEESSDFDRNVEVLENIIIGDFETSDLSSTESETMHLPPIKQKPSKSLDVTKLHRGSLFPPVKDKTPKGRRQSAAPQLPALTKQKEQKKKDKKTEIRPASGKHDSLDKGILSALGLDVKEYLKEYLSPINKSQSCDRSSSKSFESGISALSASFSDGTESDGESLEPGFEFEQPPDDDFNDNNLEEDEIAPQILEPKNPVLIWSFDDDIKPKVCLDSPYELQCIKFCPHNGNLLAGGSVSGIVVLWDLAGKLRSTASSKKKSKEKSEYMLLLESMMQWQQDYSWEKVRPTAISNRSVSHLDAITCLDWVHPFIQITPNGRLCSLPKDLKSLQLITGSLDGTLKVWDLTFNAEKESSEECQEKTASPQDKERLKKKRVSIFQKLCKDWSPIYTLKVINNKMMLQPVHKFHFNFPALKFKRQPSSSSRNHAETLEDQISFSFDGTTLSNEDLIYEIVIATGSDFGVYSWEGFEFETGNAPKEEFAKRLWVNMIHDGEIVSLHRSTSFTNVVATAGGHIIALWHIDYEDGPIWWKRYPVSVTSIQFSQYKPTAFIVSRADGFVEIFDLIRQSHNSVHSFFISGEVITEIAEPILPFVSGLCAVADYTGIIRLFHVPQKYHHINPREIETVRAFLDREPERRRAMSEWNKSFKDNKGHIAQIESYQSTKEDKSKASKPLSAFKRAAKYQEEVFKWYIRRRGSFPWIRKKIEELEKREEKYVLQTVINQKKVNRKEMNLLMRPIIQEEQEKVEKYAKAEKRIKEADRIFQAAVNLLFPKPPHKFEQEMKPQKRDPSIDEMETQIIAHFGPNSQERDAEVLKRIKENPWIPEEYDWGNVLEKHDSLRRVFNDPSRKRDKKLRWLRKKLIKIAKEENCPIYRHRNHYERYSRRKLVNRYNQLEHLKNIYGVDYDLNWTTDAHVRKKLASESAEKSDQIILEPSEAETHSDLEITPPDSDVELEVMTDLKDKPQERSQAQQLEFLKSLFSPAQLKNYKSIARPERKKPKSMLRLLDASQLTSLLSESILVDQLNELTFLSDEEDGAVPVKEEQGKILKS</sequence>
<dbReference type="Proteomes" id="UP001152759">
    <property type="component" value="Chromosome 9"/>
</dbReference>
<protein>
    <recommendedName>
        <fullName evidence="9">WD repeat-containing protein 63</fullName>
    </recommendedName>
</protein>
<comment type="subcellular location">
    <subcellularLocation>
        <location evidence="1">Cytoplasm</location>
    </subcellularLocation>
</comment>
<dbReference type="InterPro" id="IPR015943">
    <property type="entry name" value="WD40/YVTN_repeat-like_dom_sf"/>
</dbReference>
<dbReference type="EMBL" id="OU963870">
    <property type="protein sequence ID" value="CAH0395769.1"/>
    <property type="molecule type" value="Genomic_DNA"/>
</dbReference>